<dbReference type="OrthoDB" id="5673at2759"/>
<protein>
    <submittedName>
        <fullName evidence="2">Uncharacterized protein</fullName>
    </submittedName>
</protein>
<proteinExistence type="predicted"/>
<reference evidence="2" key="1">
    <citation type="submission" date="2021-05" db="EMBL/GenBank/DDBJ databases">
        <title>The genome of the haptophyte Pavlova lutheri (Diacronema luteri, Pavlovales) - a model for lipid biosynthesis in eukaryotic algae.</title>
        <authorList>
            <person name="Hulatt C.J."/>
            <person name="Posewitz M.C."/>
        </authorList>
    </citation>
    <scope>NUCLEOTIDE SEQUENCE</scope>
    <source>
        <strain evidence="2">NIVA-4/92</strain>
    </source>
</reference>
<keyword evidence="3" id="KW-1185">Reference proteome</keyword>
<dbReference type="Gene3D" id="3.40.1410.10">
    <property type="entry name" value="Chorismate lyase-like"/>
    <property type="match status" value="2"/>
</dbReference>
<dbReference type="OMA" id="TCTIVER"/>
<evidence type="ECO:0000313" key="3">
    <source>
        <dbReference type="Proteomes" id="UP000751190"/>
    </source>
</evidence>
<dbReference type="SUPFAM" id="SSF64288">
    <property type="entry name" value="Chorismate lyase-like"/>
    <property type="match status" value="2"/>
</dbReference>
<dbReference type="Proteomes" id="UP000751190">
    <property type="component" value="Unassembled WGS sequence"/>
</dbReference>
<dbReference type="InterPro" id="IPR028978">
    <property type="entry name" value="Chorismate_lyase_/UTRA_dom_sf"/>
</dbReference>
<gene>
    <name evidence="2" type="ORF">KFE25_013772</name>
</gene>
<comment type="caution">
    <text evidence="2">The sequence shown here is derived from an EMBL/GenBank/DDBJ whole genome shotgun (WGS) entry which is preliminary data.</text>
</comment>
<feature type="region of interest" description="Disordered" evidence="1">
    <location>
        <begin position="163"/>
        <end position="186"/>
    </location>
</feature>
<dbReference type="EMBL" id="JAGTXO010000004">
    <property type="protein sequence ID" value="KAG8468689.1"/>
    <property type="molecule type" value="Genomic_DNA"/>
</dbReference>
<name>A0A8J5XQW5_DIALT</name>
<sequence>MAGPSERTLGDIIRTSAPASQLPSGFSPEERIVLTANGNLQRLISSYYNSTVSVAVKRNAKVAGSDGHYEREVELSVLGVAFATASSAVVLSVDRLVDAVENHGVALGQLFRHFELLPTFELLRASKRPDGSFERAYTLRATGITCTIVERFVPGLFTLGPAPSSRGQPLEPDGGAGAAGDAGARRTSAPHFGDIMAAAQTGIELPAGDFSPLQRLLLTANGNVQRIVSAFYGAPVNVDVLLSGRAQLGGHERHVSMSLFGVHFMTARSSVHLLEPAWQAAADAGVPLGSLFQHMGVLPAFALHSIGRARGYFWRAYSLRCAGMACEIHETFVDGVFELSARAARDAQVSTAFGGHIC</sequence>
<accession>A0A8J5XQW5</accession>
<evidence type="ECO:0000256" key="1">
    <source>
        <dbReference type="SAM" id="MobiDB-lite"/>
    </source>
</evidence>
<evidence type="ECO:0000313" key="2">
    <source>
        <dbReference type="EMBL" id="KAG8468689.1"/>
    </source>
</evidence>
<dbReference type="AlphaFoldDB" id="A0A8J5XQW5"/>
<organism evidence="2 3">
    <name type="scientific">Diacronema lutheri</name>
    <name type="common">Unicellular marine alga</name>
    <name type="synonym">Monochrysis lutheri</name>
    <dbReference type="NCBI Taxonomy" id="2081491"/>
    <lineage>
        <taxon>Eukaryota</taxon>
        <taxon>Haptista</taxon>
        <taxon>Haptophyta</taxon>
        <taxon>Pavlovophyceae</taxon>
        <taxon>Pavlovales</taxon>
        <taxon>Pavlovaceae</taxon>
        <taxon>Diacronema</taxon>
    </lineage>
</organism>